<accession>A0A6J2YRF1</accession>
<protein>
    <submittedName>
        <fullName evidence="3">Uncharacterized protein LOC115889926</fullName>
    </submittedName>
</protein>
<gene>
    <name evidence="3" type="primary">LOC115889926</name>
</gene>
<dbReference type="KEGG" id="soy:115889926"/>
<proteinExistence type="predicted"/>
<dbReference type="OrthoDB" id="6784275at2759"/>
<dbReference type="GeneID" id="115889926"/>
<evidence type="ECO:0000256" key="1">
    <source>
        <dbReference type="SAM" id="MobiDB-lite"/>
    </source>
</evidence>
<sequence length="182" mass="21105">MTPEIKLGERPNNGPDFQRWKDMVESVIDFIAASRTMLNVLTDKLEEGKRFREEEKRKIEDEKVKLEFYKECLKMELNNVVKKVNNDTSTDLFEAGDQRCHYVGFKSAPKYPQNTKEKLGSGILKTSKYLSKIPRQQSNTDQGSKSRLTERSSETSNVARSCLNRRTRSKNYVELSQKLKTT</sequence>
<feature type="region of interest" description="Disordered" evidence="1">
    <location>
        <begin position="130"/>
        <end position="165"/>
    </location>
</feature>
<dbReference type="Proteomes" id="UP000504635">
    <property type="component" value="Unplaced"/>
</dbReference>
<organism evidence="2 3">
    <name type="scientific">Sitophilus oryzae</name>
    <name type="common">Rice weevil</name>
    <name type="synonym">Curculio oryzae</name>
    <dbReference type="NCBI Taxonomy" id="7048"/>
    <lineage>
        <taxon>Eukaryota</taxon>
        <taxon>Metazoa</taxon>
        <taxon>Ecdysozoa</taxon>
        <taxon>Arthropoda</taxon>
        <taxon>Hexapoda</taxon>
        <taxon>Insecta</taxon>
        <taxon>Pterygota</taxon>
        <taxon>Neoptera</taxon>
        <taxon>Endopterygota</taxon>
        <taxon>Coleoptera</taxon>
        <taxon>Polyphaga</taxon>
        <taxon>Cucujiformia</taxon>
        <taxon>Curculionidae</taxon>
        <taxon>Dryophthorinae</taxon>
        <taxon>Sitophilus</taxon>
    </lineage>
</organism>
<dbReference type="InParanoid" id="A0A6J2YRF1"/>
<dbReference type="RefSeq" id="XP_030765887.1">
    <property type="nucleotide sequence ID" value="XM_030910027.1"/>
</dbReference>
<evidence type="ECO:0000313" key="3">
    <source>
        <dbReference type="RefSeq" id="XP_030765887.1"/>
    </source>
</evidence>
<name>A0A6J2YRF1_SITOR</name>
<keyword evidence="2" id="KW-1185">Reference proteome</keyword>
<reference evidence="3" key="1">
    <citation type="submission" date="2025-08" db="UniProtKB">
        <authorList>
            <consortium name="RefSeq"/>
        </authorList>
    </citation>
    <scope>IDENTIFICATION</scope>
    <source>
        <tissue evidence="3">Gonads</tissue>
    </source>
</reference>
<dbReference type="AlphaFoldDB" id="A0A6J2YRF1"/>
<feature type="compositionally biased region" description="Polar residues" evidence="1">
    <location>
        <begin position="134"/>
        <end position="146"/>
    </location>
</feature>
<evidence type="ECO:0000313" key="2">
    <source>
        <dbReference type="Proteomes" id="UP000504635"/>
    </source>
</evidence>